<sequence>MDDLLNTKFCISTGHWITYECLLDTGTVVHLRKPTNKVWMLNHDKQWVNCNGESITIEDMLQRIEQPNQVVEVIYSPHV</sequence>
<organism evidence="1">
    <name type="scientific">Siphoviridae sp. ctsus30</name>
    <dbReference type="NCBI Taxonomy" id="2826488"/>
    <lineage>
        <taxon>Viruses</taxon>
        <taxon>Duplodnaviria</taxon>
        <taxon>Heunggongvirae</taxon>
        <taxon>Uroviricota</taxon>
        <taxon>Caudoviricetes</taxon>
    </lineage>
</organism>
<evidence type="ECO:0000313" key="1">
    <source>
        <dbReference type="EMBL" id="DAD86335.1"/>
    </source>
</evidence>
<dbReference type="EMBL" id="BK014997">
    <property type="protein sequence ID" value="DAD86335.1"/>
    <property type="molecule type" value="Genomic_DNA"/>
</dbReference>
<accession>A0A8S5MW59</accession>
<name>A0A8S5MW59_9CAUD</name>
<protein>
    <submittedName>
        <fullName evidence="1">Uncharacterized protein</fullName>
    </submittedName>
</protein>
<proteinExistence type="predicted"/>
<reference evidence="1" key="1">
    <citation type="journal article" date="2021" name="Proc. Natl. Acad. Sci. U.S.A.">
        <title>A Catalog of Tens of Thousands of Viruses from Human Metagenomes Reveals Hidden Associations with Chronic Diseases.</title>
        <authorList>
            <person name="Tisza M.J."/>
            <person name="Buck C.B."/>
        </authorList>
    </citation>
    <scope>NUCLEOTIDE SEQUENCE</scope>
    <source>
        <strain evidence="1">Ctsus30</strain>
    </source>
</reference>